<organism evidence="12 13">
    <name type="scientific">Segatella cerevisiae</name>
    <dbReference type="NCBI Taxonomy" id="2053716"/>
    <lineage>
        <taxon>Bacteria</taxon>
        <taxon>Pseudomonadati</taxon>
        <taxon>Bacteroidota</taxon>
        <taxon>Bacteroidia</taxon>
        <taxon>Bacteroidales</taxon>
        <taxon>Prevotellaceae</taxon>
        <taxon>Segatella</taxon>
    </lineage>
</organism>
<dbReference type="EMBL" id="JAMXLY010000016">
    <property type="protein sequence ID" value="MCO6025374.1"/>
    <property type="molecule type" value="Genomic_DNA"/>
</dbReference>
<evidence type="ECO:0000256" key="9">
    <source>
        <dbReference type="SAM" id="MobiDB-lite"/>
    </source>
</evidence>
<protein>
    <recommendedName>
        <fullName evidence="1">non-specific serine/threonine protein kinase</fullName>
        <ecNumber evidence="1">2.7.11.1</ecNumber>
    </recommendedName>
</protein>
<dbReference type="InterPro" id="IPR011009">
    <property type="entry name" value="Kinase-like_dom_sf"/>
</dbReference>
<accession>A0ABT1BWB5</accession>
<dbReference type="SUPFAM" id="SSF56112">
    <property type="entry name" value="Protein kinase-like (PK-like)"/>
    <property type="match status" value="1"/>
</dbReference>
<feature type="transmembrane region" description="Helical" evidence="10">
    <location>
        <begin position="253"/>
        <end position="272"/>
    </location>
</feature>
<comment type="catalytic activity">
    <reaction evidence="8">
        <text>L-seryl-[protein] + ATP = O-phospho-L-seryl-[protein] + ADP + H(+)</text>
        <dbReference type="Rhea" id="RHEA:17989"/>
        <dbReference type="Rhea" id="RHEA-COMP:9863"/>
        <dbReference type="Rhea" id="RHEA-COMP:11604"/>
        <dbReference type="ChEBI" id="CHEBI:15378"/>
        <dbReference type="ChEBI" id="CHEBI:29999"/>
        <dbReference type="ChEBI" id="CHEBI:30616"/>
        <dbReference type="ChEBI" id="CHEBI:83421"/>
        <dbReference type="ChEBI" id="CHEBI:456216"/>
        <dbReference type="EC" id="2.7.11.1"/>
    </reaction>
</comment>
<evidence type="ECO:0000256" key="8">
    <source>
        <dbReference type="ARBA" id="ARBA00048679"/>
    </source>
</evidence>
<comment type="caution">
    <text evidence="12">The sequence shown here is derived from an EMBL/GenBank/DDBJ whole genome shotgun (WGS) entry which is preliminary data.</text>
</comment>
<dbReference type="Proteomes" id="UP001204015">
    <property type="component" value="Unassembled WGS sequence"/>
</dbReference>
<feature type="domain" description="Protein kinase" evidence="11">
    <location>
        <begin position="24"/>
        <end position="328"/>
    </location>
</feature>
<feature type="region of interest" description="Disordered" evidence="9">
    <location>
        <begin position="276"/>
        <end position="320"/>
    </location>
</feature>
<evidence type="ECO:0000256" key="5">
    <source>
        <dbReference type="ARBA" id="ARBA00022777"/>
    </source>
</evidence>
<proteinExistence type="predicted"/>
<comment type="catalytic activity">
    <reaction evidence="7">
        <text>L-threonyl-[protein] + ATP = O-phospho-L-threonyl-[protein] + ADP + H(+)</text>
        <dbReference type="Rhea" id="RHEA:46608"/>
        <dbReference type="Rhea" id="RHEA-COMP:11060"/>
        <dbReference type="Rhea" id="RHEA-COMP:11605"/>
        <dbReference type="ChEBI" id="CHEBI:15378"/>
        <dbReference type="ChEBI" id="CHEBI:30013"/>
        <dbReference type="ChEBI" id="CHEBI:30616"/>
        <dbReference type="ChEBI" id="CHEBI:61977"/>
        <dbReference type="ChEBI" id="CHEBI:456216"/>
        <dbReference type="EC" id="2.7.11.1"/>
    </reaction>
</comment>
<feature type="region of interest" description="Disordered" evidence="9">
    <location>
        <begin position="1"/>
        <end position="24"/>
    </location>
</feature>
<dbReference type="CDD" id="cd14014">
    <property type="entry name" value="STKc_PknB_like"/>
    <property type="match status" value="1"/>
</dbReference>
<evidence type="ECO:0000256" key="6">
    <source>
        <dbReference type="ARBA" id="ARBA00022840"/>
    </source>
</evidence>
<evidence type="ECO:0000256" key="4">
    <source>
        <dbReference type="ARBA" id="ARBA00022741"/>
    </source>
</evidence>
<dbReference type="PANTHER" id="PTHR24363:SF0">
    <property type="entry name" value="SERINE_THREONINE KINASE LIKE DOMAIN CONTAINING 1"/>
    <property type="match status" value="1"/>
</dbReference>
<evidence type="ECO:0000256" key="10">
    <source>
        <dbReference type="SAM" id="Phobius"/>
    </source>
</evidence>
<dbReference type="PROSITE" id="PS50011">
    <property type="entry name" value="PROTEIN_KINASE_DOM"/>
    <property type="match status" value="1"/>
</dbReference>
<evidence type="ECO:0000256" key="1">
    <source>
        <dbReference type="ARBA" id="ARBA00012513"/>
    </source>
</evidence>
<dbReference type="Gene3D" id="1.10.510.10">
    <property type="entry name" value="Transferase(Phosphotransferase) domain 1"/>
    <property type="match status" value="1"/>
</dbReference>
<dbReference type="PANTHER" id="PTHR24363">
    <property type="entry name" value="SERINE/THREONINE PROTEIN KINASE"/>
    <property type="match status" value="1"/>
</dbReference>
<dbReference type="InterPro" id="IPR000719">
    <property type="entry name" value="Prot_kinase_dom"/>
</dbReference>
<dbReference type="GO" id="GO:0016301">
    <property type="term" value="F:kinase activity"/>
    <property type="evidence" value="ECO:0007669"/>
    <property type="project" value="UniProtKB-KW"/>
</dbReference>
<keyword evidence="3" id="KW-0808">Transferase</keyword>
<keyword evidence="2" id="KW-0723">Serine/threonine-protein kinase</keyword>
<keyword evidence="4" id="KW-0547">Nucleotide-binding</keyword>
<evidence type="ECO:0000313" key="13">
    <source>
        <dbReference type="Proteomes" id="UP001204015"/>
    </source>
</evidence>
<keyword evidence="5 12" id="KW-0418">Kinase</keyword>
<feature type="compositionally biased region" description="Basic and acidic residues" evidence="9">
    <location>
        <begin position="280"/>
        <end position="294"/>
    </location>
</feature>
<keyword evidence="6" id="KW-0067">ATP-binding</keyword>
<keyword evidence="13" id="KW-1185">Reference proteome</keyword>
<keyword evidence="10" id="KW-0812">Transmembrane</keyword>
<name>A0ABT1BWB5_9BACT</name>
<dbReference type="EC" id="2.7.11.1" evidence="1"/>
<evidence type="ECO:0000259" key="11">
    <source>
        <dbReference type="PROSITE" id="PS50011"/>
    </source>
</evidence>
<feature type="compositionally biased region" description="Polar residues" evidence="9">
    <location>
        <begin position="307"/>
        <end position="319"/>
    </location>
</feature>
<dbReference type="Pfam" id="PF00069">
    <property type="entry name" value="Pkinase"/>
    <property type="match status" value="1"/>
</dbReference>
<feature type="compositionally biased region" description="Basic and acidic residues" evidence="9">
    <location>
        <begin position="1"/>
        <end position="17"/>
    </location>
</feature>
<evidence type="ECO:0000256" key="2">
    <source>
        <dbReference type="ARBA" id="ARBA00022527"/>
    </source>
</evidence>
<keyword evidence="10" id="KW-0472">Membrane</keyword>
<keyword evidence="10" id="KW-1133">Transmembrane helix</keyword>
<evidence type="ECO:0000313" key="12">
    <source>
        <dbReference type="EMBL" id="MCO6025374.1"/>
    </source>
</evidence>
<dbReference type="RefSeq" id="WP_252760733.1">
    <property type="nucleotide sequence ID" value="NZ_JAMXLY010000016.1"/>
</dbReference>
<reference evidence="12 13" key="1">
    <citation type="submission" date="2022-06" db="EMBL/GenBank/DDBJ databases">
        <title>A taxonomic note on the genus Prevotella: Description of four novel genera and emended description of the genera Hallella and Xylanibacter.</title>
        <authorList>
            <person name="Hitch T.C.A."/>
        </authorList>
    </citation>
    <scope>NUCLEOTIDE SEQUENCE [LARGE SCALE GENOMIC DNA]</scope>
    <source>
        <strain evidence="12 13">DSM 100619</strain>
    </source>
</reference>
<evidence type="ECO:0000256" key="7">
    <source>
        <dbReference type="ARBA" id="ARBA00047899"/>
    </source>
</evidence>
<evidence type="ECO:0000256" key="3">
    <source>
        <dbReference type="ARBA" id="ARBA00022679"/>
    </source>
</evidence>
<sequence>MDKDDKEPVDSQKENQKGESQINYTDYTEIPSSGIYRFIKCHQGDQWVVLKGLKEPYRDKVQEQHLLKKEFLTANHLDHPHIEKYIDFIDHPEYGKCIVLEYIDGRSLKDYIAENHTSAEKKDIVEQIADALDYIHGKNIVHRNLKPSNILITKDNQVKLIDFRVSYADNLSEPSSSLRYAAPEQRDGTIAVDGRTDIYSLGMIMKDLGMYSEYPDVIDRCCRFGRSERYLDIETFLKDLNHEGSEGGSKKKGVLVVGIILIVIILVAVILFSKNGSPSSEKDSTSTEAVKDTTDTVPESRTAAPEPQQTQAPDTTGQAAASDLDPAINAKFTEGLDKIFRVYFAQKQNGNLDQIQMRKDIRSYYKSFIRTQDVPAEDRQAFDAAFANYVKQKTTLLNQ</sequence>
<gene>
    <name evidence="12" type="ORF">NG821_05885</name>
</gene>